<dbReference type="HAMAP" id="MF_00294">
    <property type="entry name" value="Ribosomal_bL33"/>
    <property type="match status" value="1"/>
</dbReference>
<dbReference type="InterPro" id="IPR018264">
    <property type="entry name" value="Ribosomal_bL33_CS"/>
</dbReference>
<keyword evidence="5" id="KW-0934">Plastid</keyword>
<dbReference type="InterPro" id="IPR011332">
    <property type="entry name" value="Ribosomal_zn-bd"/>
</dbReference>
<keyword evidence="3" id="KW-0687">Ribonucleoprotein</keyword>
<evidence type="ECO:0000256" key="1">
    <source>
        <dbReference type="ARBA" id="ARBA00007596"/>
    </source>
</evidence>
<dbReference type="NCBIfam" id="NF001764">
    <property type="entry name" value="PRK00504.1"/>
    <property type="match status" value="1"/>
</dbReference>
<protein>
    <recommendedName>
        <fullName evidence="4">Large ribosomal subunit protein bL33c</fullName>
    </recommendedName>
</protein>
<dbReference type="NCBIfam" id="NF001860">
    <property type="entry name" value="PRK00595.1"/>
    <property type="match status" value="1"/>
</dbReference>
<sequence>MAKSKSKTPRTIIHLECIECRFNIEKRSNGVSRYSSTKNRKNSSARIELRKFCTYCNTRTVHKETK</sequence>
<dbReference type="GO" id="GO:0006412">
    <property type="term" value="P:translation"/>
    <property type="evidence" value="ECO:0007669"/>
    <property type="project" value="InterPro"/>
</dbReference>
<keyword evidence="2 5" id="KW-0689">Ribosomal protein</keyword>
<proteinExistence type="inferred from homology"/>
<name>A0A9Y1MX86_9RHOD</name>
<dbReference type="InterPro" id="IPR001705">
    <property type="entry name" value="Ribosomal_bL33"/>
</dbReference>
<dbReference type="PANTHER" id="PTHR43168:SF2">
    <property type="entry name" value="LARGE RIBOSOMAL SUBUNIT PROTEIN BL33C"/>
    <property type="match status" value="1"/>
</dbReference>
<dbReference type="PROSITE" id="PS00582">
    <property type="entry name" value="RIBOSOMAL_L33"/>
    <property type="match status" value="1"/>
</dbReference>
<evidence type="ECO:0000256" key="3">
    <source>
        <dbReference type="ARBA" id="ARBA00023274"/>
    </source>
</evidence>
<evidence type="ECO:0000256" key="4">
    <source>
        <dbReference type="ARBA" id="ARBA00035276"/>
    </source>
</evidence>
<dbReference type="GO" id="GO:0005737">
    <property type="term" value="C:cytoplasm"/>
    <property type="evidence" value="ECO:0007669"/>
    <property type="project" value="UniProtKB-ARBA"/>
</dbReference>
<gene>
    <name evidence="5" type="primary">rpl33</name>
    <name evidence="5" type="ORF">GRSY_125</name>
</gene>
<evidence type="ECO:0000256" key="2">
    <source>
        <dbReference type="ARBA" id="ARBA00022980"/>
    </source>
</evidence>
<dbReference type="Pfam" id="PF00471">
    <property type="entry name" value="Ribosomal_L33"/>
    <property type="match status" value="1"/>
</dbReference>
<dbReference type="SUPFAM" id="SSF57829">
    <property type="entry name" value="Zn-binding ribosomal proteins"/>
    <property type="match status" value="1"/>
</dbReference>
<dbReference type="NCBIfam" id="TIGR01023">
    <property type="entry name" value="rpmG_bact"/>
    <property type="match status" value="1"/>
</dbReference>
<dbReference type="GO" id="GO:0003735">
    <property type="term" value="F:structural constituent of ribosome"/>
    <property type="evidence" value="ECO:0007669"/>
    <property type="project" value="InterPro"/>
</dbReference>
<dbReference type="PANTHER" id="PTHR43168">
    <property type="entry name" value="50S RIBOSOMAL PROTEIN L33, CHLOROPLASTIC"/>
    <property type="match status" value="1"/>
</dbReference>
<dbReference type="Gene3D" id="2.20.28.120">
    <property type="entry name" value="Ribosomal protein L33"/>
    <property type="match status" value="1"/>
</dbReference>
<reference evidence="5" key="1">
    <citation type="journal article" date="2023" name="J. Phycol.">
        <title>Revised classification of the Cyanidiophyceae based on plastid genome data with descriptions of the Cavernulicolales ord. nov. and Galdieriales ord. nov. (Rhodophyta).</title>
        <authorList>
            <person name="Park S.I."/>
            <person name="Cho C.H."/>
            <person name="Ciniglia C."/>
            <person name="Huang T.Y."/>
            <person name="Liu S.L."/>
            <person name="Bustamante D.E."/>
            <person name="Calderon M.S."/>
            <person name="Mansilla A."/>
            <person name="McDermott T."/>
            <person name="Andersen R.A."/>
            <person name="Yoon H.S."/>
        </authorList>
    </citation>
    <scope>NUCLEOTIDE SEQUENCE</scope>
</reference>
<comment type="similarity">
    <text evidence="1">Belongs to the bacterial ribosomal protein bL33 family.</text>
</comment>
<dbReference type="GO" id="GO:0005840">
    <property type="term" value="C:ribosome"/>
    <property type="evidence" value="ECO:0007669"/>
    <property type="project" value="UniProtKB-KW"/>
</dbReference>
<evidence type="ECO:0000313" key="5">
    <source>
        <dbReference type="EMBL" id="WDA99130.1"/>
    </source>
</evidence>
<organism evidence="5">
    <name type="scientific">Gronococcus sybilensis</name>
    <dbReference type="NCBI Taxonomy" id="3028029"/>
    <lineage>
        <taxon>Eukaryota</taxon>
        <taxon>Rhodophyta</taxon>
        <taxon>Bangiophyceae</taxon>
        <taxon>Cavernulicolales</taxon>
        <taxon>Cavernulicolaceae</taxon>
        <taxon>Gronococcus</taxon>
    </lineage>
</organism>
<dbReference type="InterPro" id="IPR038584">
    <property type="entry name" value="Ribosomal_bL33_sf"/>
</dbReference>
<dbReference type="GO" id="GO:1990904">
    <property type="term" value="C:ribonucleoprotein complex"/>
    <property type="evidence" value="ECO:0007669"/>
    <property type="project" value="UniProtKB-KW"/>
</dbReference>
<accession>A0A9Y1MX86</accession>
<dbReference type="AlphaFoldDB" id="A0A9Y1MX86"/>
<dbReference type="EMBL" id="OP616812">
    <property type="protein sequence ID" value="WDA99130.1"/>
    <property type="molecule type" value="Genomic_DNA"/>
</dbReference>
<geneLocation type="plastid" evidence="5"/>